<sequence>MRLNNICVSPRTTSINAESAQLAPSTTKTKEKQKANKAEVPSHRGSRGPRVQGASSDGQKFRHNARSVNALLPASRVLSEGHFLRGKRRPSHRRSNEDEGARGVLRAARGRSRLDCRNIYGGSGTHGRPVVVVVVVVAVAVSGRGDGGGGVVNVLLYRFNSVYFCLLVLARPPCFLFPSPITLTCLNMPESMSTRLLYWTCPAVPPPSYHPCLPAHTPARPPASLPSPTPPAQSAFHTISVLPVRET</sequence>
<feature type="compositionally biased region" description="Basic and acidic residues" evidence="1">
    <location>
        <begin position="28"/>
        <end position="42"/>
    </location>
</feature>
<dbReference type="AlphaFoldDB" id="A0A5B7H981"/>
<gene>
    <name evidence="2" type="ORF">E2C01_061841</name>
</gene>
<dbReference type="Proteomes" id="UP000324222">
    <property type="component" value="Unassembled WGS sequence"/>
</dbReference>
<feature type="compositionally biased region" description="Polar residues" evidence="1">
    <location>
        <begin position="1"/>
        <end position="27"/>
    </location>
</feature>
<accession>A0A5B7H981</accession>
<proteinExistence type="predicted"/>
<feature type="compositionally biased region" description="Basic residues" evidence="1">
    <location>
        <begin position="84"/>
        <end position="93"/>
    </location>
</feature>
<feature type="region of interest" description="Disordered" evidence="1">
    <location>
        <begin position="1"/>
        <end position="62"/>
    </location>
</feature>
<reference evidence="2 3" key="1">
    <citation type="submission" date="2019-05" db="EMBL/GenBank/DDBJ databases">
        <title>Another draft genome of Portunus trituberculatus and its Hox gene families provides insights of decapod evolution.</title>
        <authorList>
            <person name="Jeong J.-H."/>
            <person name="Song I."/>
            <person name="Kim S."/>
            <person name="Choi T."/>
            <person name="Kim D."/>
            <person name="Ryu S."/>
            <person name="Kim W."/>
        </authorList>
    </citation>
    <scope>NUCLEOTIDE SEQUENCE [LARGE SCALE GENOMIC DNA]</scope>
    <source>
        <tissue evidence="2">Muscle</tissue>
    </source>
</reference>
<dbReference type="EMBL" id="VSRR010026563">
    <property type="protein sequence ID" value="MPC67662.1"/>
    <property type="molecule type" value="Genomic_DNA"/>
</dbReference>
<keyword evidence="3" id="KW-1185">Reference proteome</keyword>
<evidence type="ECO:0000313" key="3">
    <source>
        <dbReference type="Proteomes" id="UP000324222"/>
    </source>
</evidence>
<evidence type="ECO:0000256" key="1">
    <source>
        <dbReference type="SAM" id="MobiDB-lite"/>
    </source>
</evidence>
<comment type="caution">
    <text evidence="2">The sequence shown here is derived from an EMBL/GenBank/DDBJ whole genome shotgun (WGS) entry which is preliminary data.</text>
</comment>
<evidence type="ECO:0000313" key="2">
    <source>
        <dbReference type="EMBL" id="MPC67662.1"/>
    </source>
</evidence>
<organism evidence="2 3">
    <name type="scientific">Portunus trituberculatus</name>
    <name type="common">Swimming crab</name>
    <name type="synonym">Neptunus trituberculatus</name>
    <dbReference type="NCBI Taxonomy" id="210409"/>
    <lineage>
        <taxon>Eukaryota</taxon>
        <taxon>Metazoa</taxon>
        <taxon>Ecdysozoa</taxon>
        <taxon>Arthropoda</taxon>
        <taxon>Crustacea</taxon>
        <taxon>Multicrustacea</taxon>
        <taxon>Malacostraca</taxon>
        <taxon>Eumalacostraca</taxon>
        <taxon>Eucarida</taxon>
        <taxon>Decapoda</taxon>
        <taxon>Pleocyemata</taxon>
        <taxon>Brachyura</taxon>
        <taxon>Eubrachyura</taxon>
        <taxon>Portunoidea</taxon>
        <taxon>Portunidae</taxon>
        <taxon>Portuninae</taxon>
        <taxon>Portunus</taxon>
    </lineage>
</organism>
<feature type="region of interest" description="Disordered" evidence="1">
    <location>
        <begin position="82"/>
        <end position="104"/>
    </location>
</feature>
<name>A0A5B7H981_PORTR</name>
<protein>
    <submittedName>
        <fullName evidence="2">Uncharacterized protein</fullName>
    </submittedName>
</protein>